<organism evidence="1 2">
    <name type="scientific">Vararia minispora EC-137</name>
    <dbReference type="NCBI Taxonomy" id="1314806"/>
    <lineage>
        <taxon>Eukaryota</taxon>
        <taxon>Fungi</taxon>
        <taxon>Dikarya</taxon>
        <taxon>Basidiomycota</taxon>
        <taxon>Agaricomycotina</taxon>
        <taxon>Agaricomycetes</taxon>
        <taxon>Russulales</taxon>
        <taxon>Lachnocladiaceae</taxon>
        <taxon>Vararia</taxon>
    </lineage>
</organism>
<dbReference type="EMBL" id="MU273478">
    <property type="protein sequence ID" value="KAI0035859.1"/>
    <property type="molecule type" value="Genomic_DNA"/>
</dbReference>
<proteinExistence type="predicted"/>
<sequence>MSETAKTRDSSYDAEKASHEGGKVVAVPELSEDPNFDPSHMQFEDDSPYPEVRSSVSNTDDPSMPVSTFRAWFLGLIWAIVIPGVNQFFSFRFPSVTITTLVPLLLSYPILSFWTRVVPAVKVFGISLNPGPFNVKEHVIVTIMASVASSSAYATGIIAVQIVFYNQNPPFAYQWLLVMSTQLIGFSIGGLCRRFLVAPPSMIWPSNLVSATVFNTLHGHATAGDKARGGISRERFFFYTFCIYFVWNFVPSYLFTALSYFPWVTWIRPNNVTLNQLFGTTHGKSPLSYHLSLAADEIRIGLAMGLITFDWAQISYIGSPLPVPFWAAANIGAAIVLFYWIITPILYYRDRFDFSFLPMVSSHTYDNMAKPYDVSRIVNADGNLDVAAYRNYSPLFIPAAFAMSYGLSFASITATITHALLYYRKQLWTQARRSLSEQPDIHARLMAVYPQVPEWWYASIFVSMFVFGVVVVEVYNTSMPVWAFVLALIISFVYTIPIGIIQAITNQQVGLNVITEFIIGYALPGKPIAMMMFKTWGYITMAQALQFVSDLKLGHYMKIPQRHMFWAQLVATIIAGTTQLGVQSWMFSNIANFCTPGQADGFICPGTTVFGTASIIFGVVGPARIFGTGAPYHPLTYFFLVGVLAPLIQYALHKTFKLNWLKYVNFPVLFTGTGALPPATPLNFVPWVIVCYIFNFVIRRRHFGWWSKYNYVLSAGLDSGFVIGTIIVFFCLQFPRNGTIGESSILSWWGNKGAFETADVAGTPLKAMPSGVPFGPSSWN</sequence>
<comment type="caution">
    <text evidence="1">The sequence shown here is derived from an EMBL/GenBank/DDBJ whole genome shotgun (WGS) entry which is preliminary data.</text>
</comment>
<evidence type="ECO:0000313" key="1">
    <source>
        <dbReference type="EMBL" id="KAI0035859.1"/>
    </source>
</evidence>
<name>A0ACB8QVC4_9AGAM</name>
<accession>A0ACB8QVC4</accession>
<dbReference type="Proteomes" id="UP000814128">
    <property type="component" value="Unassembled WGS sequence"/>
</dbReference>
<gene>
    <name evidence="1" type="ORF">K488DRAFT_82619</name>
</gene>
<reference evidence="1" key="2">
    <citation type="journal article" date="2022" name="New Phytol.">
        <title>Evolutionary transition to the ectomycorrhizal habit in the genomes of a hyperdiverse lineage of mushroom-forming fungi.</title>
        <authorList>
            <person name="Looney B."/>
            <person name="Miyauchi S."/>
            <person name="Morin E."/>
            <person name="Drula E."/>
            <person name="Courty P.E."/>
            <person name="Kohler A."/>
            <person name="Kuo A."/>
            <person name="LaButti K."/>
            <person name="Pangilinan J."/>
            <person name="Lipzen A."/>
            <person name="Riley R."/>
            <person name="Andreopoulos W."/>
            <person name="He G."/>
            <person name="Johnson J."/>
            <person name="Nolan M."/>
            <person name="Tritt A."/>
            <person name="Barry K.W."/>
            <person name="Grigoriev I.V."/>
            <person name="Nagy L.G."/>
            <person name="Hibbett D."/>
            <person name="Henrissat B."/>
            <person name="Matheny P.B."/>
            <person name="Labbe J."/>
            <person name="Martin F.M."/>
        </authorList>
    </citation>
    <scope>NUCLEOTIDE SEQUENCE</scope>
    <source>
        <strain evidence="1">EC-137</strain>
    </source>
</reference>
<reference evidence="1" key="1">
    <citation type="submission" date="2021-02" db="EMBL/GenBank/DDBJ databases">
        <authorList>
            <consortium name="DOE Joint Genome Institute"/>
            <person name="Ahrendt S."/>
            <person name="Looney B.P."/>
            <person name="Miyauchi S."/>
            <person name="Morin E."/>
            <person name="Drula E."/>
            <person name="Courty P.E."/>
            <person name="Chicoki N."/>
            <person name="Fauchery L."/>
            <person name="Kohler A."/>
            <person name="Kuo A."/>
            <person name="Labutti K."/>
            <person name="Pangilinan J."/>
            <person name="Lipzen A."/>
            <person name="Riley R."/>
            <person name="Andreopoulos W."/>
            <person name="He G."/>
            <person name="Johnson J."/>
            <person name="Barry K.W."/>
            <person name="Grigoriev I.V."/>
            <person name="Nagy L."/>
            <person name="Hibbett D."/>
            <person name="Henrissat B."/>
            <person name="Matheny P.B."/>
            <person name="Labbe J."/>
            <person name="Martin F."/>
        </authorList>
    </citation>
    <scope>NUCLEOTIDE SEQUENCE</scope>
    <source>
        <strain evidence="1">EC-137</strain>
    </source>
</reference>
<keyword evidence="2" id="KW-1185">Reference proteome</keyword>
<protein>
    <submittedName>
        <fullName evidence="1">OPT oligopeptide transporter</fullName>
    </submittedName>
</protein>
<evidence type="ECO:0000313" key="2">
    <source>
        <dbReference type="Proteomes" id="UP000814128"/>
    </source>
</evidence>